<dbReference type="PANTHER" id="PTHR11101">
    <property type="entry name" value="PHOSPHATE TRANSPORTER"/>
    <property type="match status" value="1"/>
</dbReference>
<comment type="subcellular location">
    <subcellularLocation>
        <location evidence="1 6">Membrane</location>
        <topology evidence="1 6">Multi-pass membrane protein</topology>
    </subcellularLocation>
</comment>
<evidence type="ECO:0000256" key="7">
    <source>
        <dbReference type="SAM" id="MobiDB-lite"/>
    </source>
</evidence>
<reference evidence="9" key="1">
    <citation type="journal article" date="2019" name="Int. J. Syst. Evol. Microbiol.">
        <title>The Global Catalogue of Microorganisms (GCM) 10K type strain sequencing project: providing services to taxonomists for standard genome sequencing and annotation.</title>
        <authorList>
            <consortium name="The Broad Institute Genomics Platform"/>
            <consortium name="The Broad Institute Genome Sequencing Center for Infectious Disease"/>
            <person name="Wu L."/>
            <person name="Ma J."/>
        </authorList>
    </citation>
    <scope>NUCLEOTIDE SEQUENCE [LARGE SCALE GENOMIC DNA]</scope>
    <source>
        <strain evidence="9">CCUG 56029</strain>
    </source>
</reference>
<accession>A0ABW4RA97</accession>
<feature type="transmembrane region" description="Helical" evidence="6">
    <location>
        <begin position="237"/>
        <end position="256"/>
    </location>
</feature>
<evidence type="ECO:0000256" key="5">
    <source>
        <dbReference type="ARBA" id="ARBA00023136"/>
    </source>
</evidence>
<proteinExistence type="inferred from homology"/>
<keyword evidence="2 6" id="KW-0813">Transport</keyword>
<feature type="transmembrane region" description="Helical" evidence="6">
    <location>
        <begin position="383"/>
        <end position="400"/>
    </location>
</feature>
<comment type="similarity">
    <text evidence="6">Belongs to the inorganic phosphate transporter (PiT) (TC 2.A.20) family.</text>
</comment>
<name>A0ABW4RA97_9RHOB</name>
<feature type="transmembrane region" description="Helical" evidence="6">
    <location>
        <begin position="337"/>
        <end position="363"/>
    </location>
</feature>
<organism evidence="8 9">
    <name type="scientific">Paracoccus pacificus</name>
    <dbReference type="NCBI Taxonomy" id="1463598"/>
    <lineage>
        <taxon>Bacteria</taxon>
        <taxon>Pseudomonadati</taxon>
        <taxon>Pseudomonadota</taxon>
        <taxon>Alphaproteobacteria</taxon>
        <taxon>Rhodobacterales</taxon>
        <taxon>Paracoccaceae</taxon>
        <taxon>Paracoccus</taxon>
    </lineage>
</organism>
<evidence type="ECO:0000256" key="6">
    <source>
        <dbReference type="RuleBase" id="RU363058"/>
    </source>
</evidence>
<feature type="region of interest" description="Disordered" evidence="7">
    <location>
        <begin position="426"/>
        <end position="451"/>
    </location>
</feature>
<dbReference type="PANTHER" id="PTHR11101:SF80">
    <property type="entry name" value="PHOSPHATE TRANSPORTER"/>
    <property type="match status" value="1"/>
</dbReference>
<feature type="transmembrane region" description="Helical" evidence="6">
    <location>
        <begin position="295"/>
        <end position="317"/>
    </location>
</feature>
<dbReference type="EMBL" id="JBHUEN010000043">
    <property type="protein sequence ID" value="MFD1882558.1"/>
    <property type="molecule type" value="Genomic_DNA"/>
</dbReference>
<keyword evidence="6" id="KW-0592">Phosphate transport</keyword>
<feature type="transmembrane region" description="Helical" evidence="6">
    <location>
        <begin position="33"/>
        <end position="53"/>
    </location>
</feature>
<keyword evidence="4 6" id="KW-1133">Transmembrane helix</keyword>
<keyword evidence="3 6" id="KW-0812">Transmembrane</keyword>
<evidence type="ECO:0000313" key="9">
    <source>
        <dbReference type="Proteomes" id="UP001597213"/>
    </source>
</evidence>
<feature type="transmembrane region" description="Helical" evidence="6">
    <location>
        <begin position="406"/>
        <end position="422"/>
    </location>
</feature>
<feature type="transmembrane region" description="Helical" evidence="6">
    <location>
        <begin position="197"/>
        <end position="217"/>
    </location>
</feature>
<sequence length="501" mass="51383">MATKQNRRWKTLDKDLSRISMAEQATATAARPLVKIGLTLVLAAIAATVAMALSGAVTGMATLVLGLAAGLYMALSIGANDVANAMGPPVGAGALRVGQALFLAALAEIAGAVFGGQAVTDTLTVGIITPETMLTGAAAARMMMAALLAAATWIMLATLASVPISTTHAVVGGILGAGLVSFGADAVNWGMLFDIALVWMIAPVLAAACAAAILAAVQGLIERAPDRTRAMRRGIPLMIGIMAGLFACYLSVLLSGGRGHPVFSLLTGLVCGAVCWALARPVIRRQIASSGTGKATLKLALGLPLAVAAVLVSFAHGANDVANVAAPLSVILRATGFGAPLAAMPLWVALIGALGVAAGILILGRRLVIMVGTGITRLSPIRAFCIACATALTVIIASWAGWPVSTTHITIGGVFGVGYWRERDDRRQTARRNESRNESRNAGDASARRKDTLPPEELHRRRLVRWSHLVTMLVAWVVTVPISAALAAGLCAISIALSANG</sequence>
<feature type="transmembrane region" description="Helical" evidence="6">
    <location>
        <begin position="469"/>
        <end position="497"/>
    </location>
</feature>
<feature type="transmembrane region" description="Helical" evidence="6">
    <location>
        <begin position="59"/>
        <end position="79"/>
    </location>
</feature>
<dbReference type="InterPro" id="IPR001204">
    <property type="entry name" value="Phos_transporter"/>
</dbReference>
<evidence type="ECO:0000256" key="4">
    <source>
        <dbReference type="ARBA" id="ARBA00022989"/>
    </source>
</evidence>
<feature type="transmembrane region" description="Helical" evidence="6">
    <location>
        <begin position="169"/>
        <end position="191"/>
    </location>
</feature>
<keyword evidence="9" id="KW-1185">Reference proteome</keyword>
<evidence type="ECO:0000256" key="3">
    <source>
        <dbReference type="ARBA" id="ARBA00022692"/>
    </source>
</evidence>
<feature type="transmembrane region" description="Helical" evidence="6">
    <location>
        <begin position="139"/>
        <end position="162"/>
    </location>
</feature>
<dbReference type="Pfam" id="PF01384">
    <property type="entry name" value="PHO4"/>
    <property type="match status" value="1"/>
</dbReference>
<feature type="transmembrane region" description="Helical" evidence="6">
    <location>
        <begin position="100"/>
        <end position="119"/>
    </location>
</feature>
<comment type="caution">
    <text evidence="8">The sequence shown here is derived from an EMBL/GenBank/DDBJ whole genome shotgun (WGS) entry which is preliminary data.</text>
</comment>
<dbReference type="RefSeq" id="WP_379143263.1">
    <property type="nucleotide sequence ID" value="NZ_JBHUEN010000043.1"/>
</dbReference>
<gene>
    <name evidence="8" type="ORF">ACFSCT_12620</name>
</gene>
<feature type="transmembrane region" description="Helical" evidence="6">
    <location>
        <begin position="262"/>
        <end position="283"/>
    </location>
</feature>
<evidence type="ECO:0000256" key="2">
    <source>
        <dbReference type="ARBA" id="ARBA00022448"/>
    </source>
</evidence>
<dbReference type="Proteomes" id="UP001597213">
    <property type="component" value="Unassembled WGS sequence"/>
</dbReference>
<evidence type="ECO:0000256" key="1">
    <source>
        <dbReference type="ARBA" id="ARBA00004141"/>
    </source>
</evidence>
<protein>
    <recommendedName>
        <fullName evidence="6">Phosphate transporter</fullName>
    </recommendedName>
</protein>
<evidence type="ECO:0000313" key="8">
    <source>
        <dbReference type="EMBL" id="MFD1882558.1"/>
    </source>
</evidence>
<keyword evidence="5 6" id="KW-0472">Membrane</keyword>